<dbReference type="EMBL" id="JAPQKP010000002">
    <property type="protein sequence ID" value="KAJ5206768.1"/>
    <property type="molecule type" value="Genomic_DNA"/>
</dbReference>
<dbReference type="Proteomes" id="UP001150879">
    <property type="component" value="Unassembled WGS sequence"/>
</dbReference>
<gene>
    <name evidence="2" type="ORF">N7472_003216</name>
</gene>
<keyword evidence="3" id="KW-1185">Reference proteome</keyword>
<keyword evidence="1" id="KW-0812">Transmembrane</keyword>
<accession>A0A9W9MSW7</accession>
<keyword evidence="1" id="KW-1133">Transmembrane helix</keyword>
<sequence>MGILRATGQIGSSGRGRDDSGAVDIFVLGMALIVIYSVIVVVVVVMFVISTEVSFIGSYWQTVAQVVSKETQPFLEVADRMDDEAVRRWAKREKVELLSSRLTLG</sequence>
<protein>
    <submittedName>
        <fullName evidence="2">Uncharacterized protein</fullName>
    </submittedName>
</protein>
<evidence type="ECO:0000256" key="1">
    <source>
        <dbReference type="SAM" id="Phobius"/>
    </source>
</evidence>
<comment type="caution">
    <text evidence="2">The sequence shown here is derived from an EMBL/GenBank/DDBJ whole genome shotgun (WGS) entry which is preliminary data.</text>
</comment>
<organism evidence="2 3">
    <name type="scientific">Penicillium cf. griseofulvum</name>
    <dbReference type="NCBI Taxonomy" id="2972120"/>
    <lineage>
        <taxon>Eukaryota</taxon>
        <taxon>Fungi</taxon>
        <taxon>Dikarya</taxon>
        <taxon>Ascomycota</taxon>
        <taxon>Pezizomycotina</taxon>
        <taxon>Eurotiomycetes</taxon>
        <taxon>Eurotiomycetidae</taxon>
        <taxon>Eurotiales</taxon>
        <taxon>Aspergillaceae</taxon>
        <taxon>Penicillium</taxon>
    </lineage>
</organism>
<dbReference type="AlphaFoldDB" id="A0A9W9MSW7"/>
<evidence type="ECO:0000313" key="3">
    <source>
        <dbReference type="Proteomes" id="UP001150879"/>
    </source>
</evidence>
<keyword evidence="1" id="KW-0472">Membrane</keyword>
<evidence type="ECO:0000313" key="2">
    <source>
        <dbReference type="EMBL" id="KAJ5206768.1"/>
    </source>
</evidence>
<name>A0A9W9MSW7_9EURO</name>
<reference evidence="2" key="1">
    <citation type="submission" date="2022-11" db="EMBL/GenBank/DDBJ databases">
        <authorList>
            <person name="Petersen C."/>
        </authorList>
    </citation>
    <scope>NUCLEOTIDE SEQUENCE</scope>
    <source>
        <strain evidence="2">IBT 16849</strain>
    </source>
</reference>
<reference evidence="2" key="2">
    <citation type="journal article" date="2023" name="IMA Fungus">
        <title>Comparative genomic study of the Penicillium genus elucidates a diverse pangenome and 15 lateral gene transfer events.</title>
        <authorList>
            <person name="Petersen C."/>
            <person name="Sorensen T."/>
            <person name="Nielsen M.R."/>
            <person name="Sondergaard T.E."/>
            <person name="Sorensen J.L."/>
            <person name="Fitzpatrick D.A."/>
            <person name="Frisvad J.C."/>
            <person name="Nielsen K.L."/>
        </authorList>
    </citation>
    <scope>NUCLEOTIDE SEQUENCE</scope>
    <source>
        <strain evidence="2">IBT 16849</strain>
    </source>
</reference>
<proteinExistence type="predicted"/>
<feature type="transmembrane region" description="Helical" evidence="1">
    <location>
        <begin position="25"/>
        <end position="49"/>
    </location>
</feature>